<dbReference type="HOGENOM" id="CLU_019602_18_2_4"/>
<dbReference type="EMBL" id="CP002039">
    <property type="protein sequence ID" value="ADJ64994.1"/>
    <property type="molecule type" value="Genomic_DNA"/>
</dbReference>
<dbReference type="PROSITE" id="PS01039">
    <property type="entry name" value="SBP_BACTERIAL_3"/>
    <property type="match status" value="1"/>
</dbReference>
<evidence type="ECO:0000313" key="8">
    <source>
        <dbReference type="EMBL" id="ADJ64994.1"/>
    </source>
</evidence>
<feature type="signal peptide" evidence="5">
    <location>
        <begin position="1"/>
        <end position="23"/>
    </location>
</feature>
<dbReference type="OrthoDB" id="368476at2"/>
<proteinExistence type="inferred from homology"/>
<dbReference type="GO" id="GO:0016020">
    <property type="term" value="C:membrane"/>
    <property type="evidence" value="ECO:0007669"/>
    <property type="project" value="InterPro"/>
</dbReference>
<dbReference type="RefSeq" id="WP_013235458.1">
    <property type="nucleotide sequence ID" value="NC_014323.1"/>
</dbReference>
<dbReference type="InterPro" id="IPR001320">
    <property type="entry name" value="Iontro_rcpt_C"/>
</dbReference>
<sequence>MKLPFAKLVFASLVALSVVGASARAETLVVACDTAFVPFEFKDRNQYVGFDIDLWDAIAKDIGVTYKLQPMDFNGIIPALQTKNVDVALAGITIKDERKKVIDFSDGYYDSGFSLMVPVGSSIKSVADLAGKALAVKSGTSAFDYAKANFKATELHQFPNIDNAYLELQTGRVDAAMHDTPNVLYYIATAGKGRAKVVGTQMMAHQYGIGFPKGSPLVPKVNAALAKIKADGRYAEIYRKWFGAEPPKQ</sequence>
<evidence type="ECO:0000259" key="6">
    <source>
        <dbReference type="SMART" id="SM00062"/>
    </source>
</evidence>
<keyword evidence="9" id="KW-1185">Reference proteome</keyword>
<evidence type="ECO:0000313" key="9">
    <source>
        <dbReference type="Proteomes" id="UP000000329"/>
    </source>
</evidence>
<dbReference type="GO" id="GO:0015276">
    <property type="term" value="F:ligand-gated monoatomic ion channel activity"/>
    <property type="evidence" value="ECO:0007669"/>
    <property type="project" value="InterPro"/>
</dbReference>
<dbReference type="InterPro" id="IPR001638">
    <property type="entry name" value="Solute-binding_3/MltF_N"/>
</dbReference>
<dbReference type="CDD" id="cd00994">
    <property type="entry name" value="PBP2_GlnH"/>
    <property type="match status" value="1"/>
</dbReference>
<dbReference type="STRING" id="757424.Hsero_3515"/>
<feature type="chain" id="PRO_5003115445" evidence="5">
    <location>
        <begin position="24"/>
        <end position="249"/>
    </location>
</feature>
<feature type="domain" description="Ionotropic glutamate receptor C-terminal" evidence="7">
    <location>
        <begin position="27"/>
        <end position="244"/>
    </location>
</feature>
<evidence type="ECO:0000256" key="4">
    <source>
        <dbReference type="RuleBase" id="RU003744"/>
    </source>
</evidence>
<dbReference type="InterPro" id="IPR018313">
    <property type="entry name" value="SBP_3_CS"/>
</dbReference>
<feature type="domain" description="Solute-binding protein family 3/N-terminal" evidence="6">
    <location>
        <begin position="27"/>
        <end position="245"/>
    </location>
</feature>
<name>D8IPU7_HERSS</name>
<evidence type="ECO:0000256" key="5">
    <source>
        <dbReference type="SAM" id="SignalP"/>
    </source>
</evidence>
<keyword evidence="3 5" id="KW-0732">Signal</keyword>
<dbReference type="PANTHER" id="PTHR35936">
    <property type="entry name" value="MEMBRANE-BOUND LYTIC MUREIN TRANSGLYCOSYLASE F"/>
    <property type="match status" value="1"/>
</dbReference>
<dbReference type="Pfam" id="PF00497">
    <property type="entry name" value="SBP_bac_3"/>
    <property type="match status" value="1"/>
</dbReference>
<accession>D8IPU7</accession>
<reference evidence="8 9" key="1">
    <citation type="submission" date="2010-04" db="EMBL/GenBank/DDBJ databases">
        <title>The genome of Herbaspirillum seropedicae SmR1, an endophytic, nitrogen-fixing, plant-growth promoting beta-Proteobacteria.</title>
        <authorList>
            <person name="Pedrosa F.O."/>
            <person name="Monteiro R.A."/>
            <person name="Wassem R."/>
            <person name="Cruz L.M."/>
            <person name="Ayub R.A."/>
            <person name="Colauto N.B."/>
            <person name="Fernandez M.A."/>
            <person name="Fungaro M.H.P."/>
            <person name="Grisard E.C."/>
            <person name="Hungria M."/>
            <person name="Madeira H.M.F."/>
            <person name="Nodari R.O."/>
            <person name="Osaku C.A."/>
            <person name="Petzl-Erler M.L."/>
            <person name="Terenzi H."/>
            <person name="Vieira L.G.E."/>
            <person name="Almeida M.I.M."/>
            <person name="Alves L.R."/>
            <person name="Arantes O.M.N."/>
            <person name="Balsanelli E."/>
            <person name="Barcellos F.G."/>
            <person name="Baura V.A."/>
            <person name="Binde D.R."/>
            <person name="Campo R.J."/>
            <person name="Chubatsu L.S."/>
            <person name="Chueire L.M.O."/>
            <person name="Ciferri R.R."/>
            <person name="Correa L.C."/>
            <person name="da Conceicao Silva J.L."/>
            <person name="Dabul A.N.G."/>
            <person name="Dambros B.P."/>
            <person name="Faoro H."/>
            <person name="Favetti A."/>
            <person name="Friedermann G."/>
            <person name="Furlaneto M.C."/>
            <person name="Gasques L.S."/>
            <person name="Gimenes C.C.T."/>
            <person name="Gioppo N.M.R."/>
            <person name="Glienke-Blanco C."/>
            <person name="Godoy L.P."/>
            <person name="Guerra M.P."/>
            <person name="Karp S."/>
            <person name="Kava-Cordeiro V."/>
            <person name="Margarido V.P."/>
            <person name="Mathioni S.M."/>
            <person name="Menck-Soares M.A."/>
            <person name="Murace N.K."/>
            <person name="Nicolas M.F."/>
            <person name="Oliveira C.E.C."/>
            <person name="Pagnan N.A.B."/>
            <person name="Pamphile J.A."/>
            <person name="Patussi E.V."/>
            <person name="Pereira L.F.P."/>
            <person name="Pereira-Ferrari L."/>
            <person name="Pinto F.G.S."/>
            <person name="Precoma C."/>
            <person name="Prioli A.J."/>
            <person name="Prioli S.M.A.P."/>
            <person name="Raittz R.T."/>
            <person name="Ramos H.J.O."/>
            <person name="Ribeiro E.M.S.F."/>
            <person name="Rigo L.U."/>
            <person name="Rocha C.L.M.S.C."/>
            <person name="Rocha S.N."/>
            <person name="Santos K."/>
            <person name="Satori D."/>
            <person name="Silva A.G."/>
            <person name="Simao R.C.G."/>
            <person name="Soares M.A.M."/>
            <person name="Souza E.M."/>
            <person name="Steffens M.B.R."/>
            <person name="Steindel M."/>
            <person name="Tadra-Sfeir M.Z."/>
            <person name="Takahashi E.K."/>
            <person name="Torres R.A."/>
            <person name="Valle J.S."/>
            <person name="Vernal J.I."/>
            <person name="Vilas-Boas L.A."/>
            <person name="Watanabe M.A.E."/>
            <person name="Weiss V.A."/>
            <person name="Yates M.A."/>
            <person name="Souza E.M."/>
        </authorList>
    </citation>
    <scope>NUCLEOTIDE SEQUENCE [LARGE SCALE GENOMIC DNA]</scope>
    <source>
        <strain evidence="8 9">SmR1</strain>
    </source>
</reference>
<evidence type="ECO:0000256" key="3">
    <source>
        <dbReference type="ARBA" id="ARBA00022729"/>
    </source>
</evidence>
<dbReference type="InterPro" id="IPR044132">
    <property type="entry name" value="PBP2_GlnH"/>
</dbReference>
<evidence type="ECO:0000256" key="1">
    <source>
        <dbReference type="ARBA" id="ARBA00004196"/>
    </source>
</evidence>
<dbReference type="GeneID" id="29390480"/>
<organism evidence="8 9">
    <name type="scientific">Herbaspirillum seropedicae (strain SmR1)</name>
    <dbReference type="NCBI Taxonomy" id="757424"/>
    <lineage>
        <taxon>Bacteria</taxon>
        <taxon>Pseudomonadati</taxon>
        <taxon>Pseudomonadota</taxon>
        <taxon>Betaproteobacteria</taxon>
        <taxon>Burkholderiales</taxon>
        <taxon>Oxalobacteraceae</taxon>
        <taxon>Herbaspirillum</taxon>
    </lineage>
</organism>
<evidence type="ECO:0000256" key="2">
    <source>
        <dbReference type="ARBA" id="ARBA00010333"/>
    </source>
</evidence>
<dbReference type="GO" id="GO:0030313">
    <property type="term" value="C:cell envelope"/>
    <property type="evidence" value="ECO:0007669"/>
    <property type="project" value="UniProtKB-SubCell"/>
</dbReference>
<dbReference type="SUPFAM" id="SSF53850">
    <property type="entry name" value="Periplasmic binding protein-like II"/>
    <property type="match status" value="1"/>
</dbReference>
<protein>
    <submittedName>
        <fullName evidence="8">ABC-type glutamine transport/signal transduction system, periplasmic component protein</fullName>
    </submittedName>
</protein>
<dbReference type="NCBIfam" id="NF007029">
    <property type="entry name" value="PRK09495.1"/>
    <property type="match status" value="1"/>
</dbReference>
<dbReference type="SMART" id="SM00062">
    <property type="entry name" value="PBPb"/>
    <property type="match status" value="1"/>
</dbReference>
<dbReference type="AlphaFoldDB" id="D8IPU7"/>
<comment type="subcellular location">
    <subcellularLocation>
        <location evidence="1">Cell envelope</location>
    </subcellularLocation>
</comment>
<dbReference type="Gene3D" id="3.40.190.10">
    <property type="entry name" value="Periplasmic binding protein-like II"/>
    <property type="match status" value="2"/>
</dbReference>
<dbReference type="eggNOG" id="COG0834">
    <property type="taxonomic scope" value="Bacteria"/>
</dbReference>
<dbReference type="PANTHER" id="PTHR35936:SF38">
    <property type="entry name" value="GLUTAMINE-BINDING PERIPLASMIC PROTEIN"/>
    <property type="match status" value="1"/>
</dbReference>
<evidence type="ECO:0000259" key="7">
    <source>
        <dbReference type="SMART" id="SM00079"/>
    </source>
</evidence>
<dbReference type="Proteomes" id="UP000000329">
    <property type="component" value="Chromosome"/>
</dbReference>
<dbReference type="SMART" id="SM00079">
    <property type="entry name" value="PBPe"/>
    <property type="match status" value="1"/>
</dbReference>
<comment type="similarity">
    <text evidence="2 4">Belongs to the bacterial solute-binding protein 3 family.</text>
</comment>
<dbReference type="KEGG" id="hse:Hsero_3515"/>
<gene>
    <name evidence="8" type="primary">glnH</name>
    <name evidence="8" type="ordered locus">Hsero_3515</name>
</gene>